<evidence type="ECO:0000313" key="4">
    <source>
        <dbReference type="Proteomes" id="UP000886852"/>
    </source>
</evidence>
<evidence type="ECO:0000256" key="1">
    <source>
        <dbReference type="ARBA" id="ARBA00006738"/>
    </source>
</evidence>
<dbReference type="GO" id="GO:0003676">
    <property type="term" value="F:nucleic acid binding"/>
    <property type="evidence" value="ECO:0007669"/>
    <property type="project" value="InterPro"/>
</dbReference>
<protein>
    <recommendedName>
        <fullName evidence="2">UPF0102 protein IAC72_00615</fullName>
    </recommendedName>
</protein>
<dbReference type="SUPFAM" id="SSF52980">
    <property type="entry name" value="Restriction endonuclease-like"/>
    <property type="match status" value="1"/>
</dbReference>
<dbReference type="CDD" id="cd20736">
    <property type="entry name" value="PoNe_Nuclease"/>
    <property type="match status" value="1"/>
</dbReference>
<dbReference type="InterPro" id="IPR003509">
    <property type="entry name" value="UPF0102_YraN-like"/>
</dbReference>
<proteinExistence type="inferred from homology"/>
<gene>
    <name evidence="3" type="ORF">IAC72_00615</name>
</gene>
<evidence type="ECO:0000313" key="3">
    <source>
        <dbReference type="EMBL" id="HIU90503.1"/>
    </source>
</evidence>
<comment type="similarity">
    <text evidence="1 2">Belongs to the UPF0102 family.</text>
</comment>
<organism evidence="3 4">
    <name type="scientific">Candidatus Fimimonas merdipullorum</name>
    <dbReference type="NCBI Taxonomy" id="2840822"/>
    <lineage>
        <taxon>Bacteria</taxon>
        <taxon>Pseudomonadati</taxon>
        <taxon>Myxococcota</taxon>
        <taxon>Myxococcia</taxon>
        <taxon>Myxococcales</taxon>
        <taxon>Cystobacterineae</taxon>
        <taxon>Myxococcaceae</taxon>
        <taxon>Myxococcaceae incertae sedis</taxon>
        <taxon>Candidatus Fimimonas</taxon>
    </lineage>
</organism>
<dbReference type="Gene3D" id="3.40.1350.10">
    <property type="match status" value="1"/>
</dbReference>
<dbReference type="InterPro" id="IPR011335">
    <property type="entry name" value="Restrct_endonuc-II-like"/>
</dbReference>
<evidence type="ECO:0000256" key="2">
    <source>
        <dbReference type="HAMAP-Rule" id="MF_00048"/>
    </source>
</evidence>
<dbReference type="NCBIfam" id="TIGR00252">
    <property type="entry name" value="YraN family protein"/>
    <property type="match status" value="1"/>
</dbReference>
<name>A0A9D1SP16_9BACT</name>
<dbReference type="HAMAP" id="MF_00048">
    <property type="entry name" value="UPF0102"/>
    <property type="match status" value="1"/>
</dbReference>
<dbReference type="InterPro" id="IPR011856">
    <property type="entry name" value="tRNA_endonuc-like_dom_sf"/>
</dbReference>
<dbReference type="NCBIfam" id="NF009154">
    <property type="entry name" value="PRK12497.3-3"/>
    <property type="match status" value="1"/>
</dbReference>
<dbReference type="NCBIfam" id="NF009150">
    <property type="entry name" value="PRK12497.1-3"/>
    <property type="match status" value="1"/>
</dbReference>
<comment type="caution">
    <text evidence="3">The sequence shown here is derived from an EMBL/GenBank/DDBJ whole genome shotgun (WGS) entry which is preliminary data.</text>
</comment>
<dbReference type="Pfam" id="PF02021">
    <property type="entry name" value="UPF0102"/>
    <property type="match status" value="1"/>
</dbReference>
<accession>A0A9D1SP16</accession>
<dbReference type="PANTHER" id="PTHR34039">
    <property type="entry name" value="UPF0102 PROTEIN YRAN"/>
    <property type="match status" value="1"/>
</dbReference>
<dbReference type="PANTHER" id="PTHR34039:SF1">
    <property type="entry name" value="UPF0102 PROTEIN YRAN"/>
    <property type="match status" value="1"/>
</dbReference>
<dbReference type="EMBL" id="DVOC01000014">
    <property type="protein sequence ID" value="HIU90503.1"/>
    <property type="molecule type" value="Genomic_DNA"/>
</dbReference>
<dbReference type="Proteomes" id="UP000886852">
    <property type="component" value="Unassembled WGS sequence"/>
</dbReference>
<sequence length="114" mass="12943">MNTRLEGTAGENVAEEYLKNLGYKILERNFTAPHGEIDIVAKEGKYIVFVEVKRRKTSRFGLPQEAVTVQKQRVIAQCAAYWLAKNKLYGAPVRFDVVGILDDDVTLIRDAFRP</sequence>
<reference evidence="3" key="2">
    <citation type="journal article" date="2021" name="PeerJ">
        <title>Extensive microbial diversity within the chicken gut microbiome revealed by metagenomics and culture.</title>
        <authorList>
            <person name="Gilroy R."/>
            <person name="Ravi A."/>
            <person name="Getino M."/>
            <person name="Pursley I."/>
            <person name="Horton D.L."/>
            <person name="Alikhan N.F."/>
            <person name="Baker D."/>
            <person name="Gharbi K."/>
            <person name="Hall N."/>
            <person name="Watson M."/>
            <person name="Adriaenssens E.M."/>
            <person name="Foster-Nyarko E."/>
            <person name="Jarju S."/>
            <person name="Secka A."/>
            <person name="Antonio M."/>
            <person name="Oren A."/>
            <person name="Chaudhuri R.R."/>
            <person name="La Ragione R."/>
            <person name="Hildebrand F."/>
            <person name="Pallen M.J."/>
        </authorList>
    </citation>
    <scope>NUCLEOTIDE SEQUENCE</scope>
    <source>
        <strain evidence="3">ChiHjej12B11-7776</strain>
    </source>
</reference>
<reference evidence="3" key="1">
    <citation type="submission" date="2020-10" db="EMBL/GenBank/DDBJ databases">
        <authorList>
            <person name="Gilroy R."/>
        </authorList>
    </citation>
    <scope>NUCLEOTIDE SEQUENCE</scope>
    <source>
        <strain evidence="3">ChiHjej12B11-7776</strain>
    </source>
</reference>
<dbReference type="AlphaFoldDB" id="A0A9D1SP16"/>